<feature type="region of interest" description="Disordered" evidence="1">
    <location>
        <begin position="111"/>
        <end position="134"/>
    </location>
</feature>
<feature type="compositionally biased region" description="Low complexity" evidence="1">
    <location>
        <begin position="205"/>
        <end position="235"/>
    </location>
</feature>
<protein>
    <submittedName>
        <fullName evidence="2">Uncharacterized protein</fullName>
    </submittedName>
</protein>
<dbReference type="OrthoDB" id="76494at2759"/>
<comment type="caution">
    <text evidence="2">The sequence shown here is derived from an EMBL/GenBank/DDBJ whole genome shotgun (WGS) entry which is preliminary data.</text>
</comment>
<proteinExistence type="predicted"/>
<organism evidence="2 3">
    <name type="scientific">Phytophthora nicotianae P1976</name>
    <dbReference type="NCBI Taxonomy" id="1317066"/>
    <lineage>
        <taxon>Eukaryota</taxon>
        <taxon>Sar</taxon>
        <taxon>Stramenopiles</taxon>
        <taxon>Oomycota</taxon>
        <taxon>Peronosporomycetes</taxon>
        <taxon>Peronosporales</taxon>
        <taxon>Peronosporaceae</taxon>
        <taxon>Phytophthora</taxon>
    </lineage>
</organism>
<dbReference type="Proteomes" id="UP000028582">
    <property type="component" value="Unassembled WGS sequence"/>
</dbReference>
<evidence type="ECO:0000313" key="2">
    <source>
        <dbReference type="EMBL" id="ETO77976.1"/>
    </source>
</evidence>
<feature type="region of interest" description="Disordered" evidence="1">
    <location>
        <begin position="179"/>
        <end position="247"/>
    </location>
</feature>
<sequence length="272" mass="31141">MSSMTTLNQARKCMKDLDRFNESMGWTFRNLDDREDTGLYTPSDEKDTCRTAFGNVVEIPSDFVAPDIAASKTRTRHKSTSKPSQFYRKRATGLTPSSSAKTYPVDDQFVCDQQPPLQSKKRGHKTSSKPAKLQTKPVDYVYDINVRRKLREQVDADRRNNLLKAKAREAALRAENKWVFDKRDKSPPRRQQAWLSSSPGKQIPIKSISSSTRTESASSKRPSSSCSSRSTSTCHSQRHRTRVPYTDDTDDVEISIQDFERRLQTQWSLHVE</sequence>
<name>A0A081AGG5_PHYNI</name>
<evidence type="ECO:0000313" key="3">
    <source>
        <dbReference type="Proteomes" id="UP000028582"/>
    </source>
</evidence>
<dbReference type="EMBL" id="ANJA01001233">
    <property type="protein sequence ID" value="ETO77976.1"/>
    <property type="molecule type" value="Genomic_DNA"/>
</dbReference>
<accession>A0A081AGG5</accession>
<dbReference type="AlphaFoldDB" id="A0A081AGG5"/>
<reference evidence="2 3" key="1">
    <citation type="submission" date="2013-11" db="EMBL/GenBank/DDBJ databases">
        <title>The Genome Sequence of Phytophthora parasitica P1976.</title>
        <authorList>
            <consortium name="The Broad Institute Genomics Platform"/>
            <person name="Russ C."/>
            <person name="Tyler B."/>
            <person name="Panabieres F."/>
            <person name="Shan W."/>
            <person name="Tripathy S."/>
            <person name="Grunwald N."/>
            <person name="Machado M."/>
            <person name="Johnson C.S."/>
            <person name="Walker B."/>
            <person name="Young S."/>
            <person name="Zeng Q."/>
            <person name="Gargeya S."/>
            <person name="Fitzgerald M."/>
            <person name="Haas B."/>
            <person name="Abouelleil A."/>
            <person name="Allen A.W."/>
            <person name="Alvarado L."/>
            <person name="Arachchi H.M."/>
            <person name="Berlin A.M."/>
            <person name="Chapman S.B."/>
            <person name="Gainer-Dewar J."/>
            <person name="Goldberg J."/>
            <person name="Griggs A."/>
            <person name="Gujja S."/>
            <person name="Hansen M."/>
            <person name="Howarth C."/>
            <person name="Imamovic A."/>
            <person name="Ireland A."/>
            <person name="Larimer J."/>
            <person name="McCowan C."/>
            <person name="Murphy C."/>
            <person name="Pearson M."/>
            <person name="Poon T.W."/>
            <person name="Priest M."/>
            <person name="Roberts A."/>
            <person name="Saif S."/>
            <person name="Shea T."/>
            <person name="Sisk P."/>
            <person name="Sykes S."/>
            <person name="Wortman J."/>
            <person name="Nusbaum C."/>
            <person name="Birren B."/>
        </authorList>
    </citation>
    <scope>NUCLEOTIDE SEQUENCE [LARGE SCALE GENOMIC DNA]</scope>
    <source>
        <strain evidence="2 3">P1976</strain>
    </source>
</reference>
<gene>
    <name evidence="2" type="ORF">F444_06910</name>
</gene>
<evidence type="ECO:0000256" key="1">
    <source>
        <dbReference type="SAM" id="MobiDB-lite"/>
    </source>
</evidence>